<evidence type="ECO:0000313" key="2">
    <source>
        <dbReference type="EMBL" id="TEB34758.1"/>
    </source>
</evidence>
<protein>
    <submittedName>
        <fullName evidence="2">Kinase-like protein</fullName>
    </submittedName>
</protein>
<dbReference type="Proteomes" id="UP000298030">
    <property type="component" value="Unassembled WGS sequence"/>
</dbReference>
<keyword evidence="3" id="KW-1185">Reference proteome</keyword>
<organism evidence="2 3">
    <name type="scientific">Coprinellus micaceus</name>
    <name type="common">Glistening ink-cap mushroom</name>
    <name type="synonym">Coprinus micaceus</name>
    <dbReference type="NCBI Taxonomy" id="71717"/>
    <lineage>
        <taxon>Eukaryota</taxon>
        <taxon>Fungi</taxon>
        <taxon>Dikarya</taxon>
        <taxon>Basidiomycota</taxon>
        <taxon>Agaricomycotina</taxon>
        <taxon>Agaricomycetes</taxon>
        <taxon>Agaricomycetidae</taxon>
        <taxon>Agaricales</taxon>
        <taxon>Agaricineae</taxon>
        <taxon>Psathyrellaceae</taxon>
        <taxon>Coprinellus</taxon>
    </lineage>
</organism>
<keyword evidence="2" id="KW-0418">Kinase</keyword>
<keyword evidence="2" id="KW-0808">Transferase</keyword>
<reference evidence="2 3" key="1">
    <citation type="journal article" date="2019" name="Nat. Ecol. Evol.">
        <title>Megaphylogeny resolves global patterns of mushroom evolution.</title>
        <authorList>
            <person name="Varga T."/>
            <person name="Krizsan K."/>
            <person name="Foldi C."/>
            <person name="Dima B."/>
            <person name="Sanchez-Garcia M."/>
            <person name="Sanchez-Ramirez S."/>
            <person name="Szollosi G.J."/>
            <person name="Szarkandi J.G."/>
            <person name="Papp V."/>
            <person name="Albert L."/>
            <person name="Andreopoulos W."/>
            <person name="Angelini C."/>
            <person name="Antonin V."/>
            <person name="Barry K.W."/>
            <person name="Bougher N.L."/>
            <person name="Buchanan P."/>
            <person name="Buyck B."/>
            <person name="Bense V."/>
            <person name="Catcheside P."/>
            <person name="Chovatia M."/>
            <person name="Cooper J."/>
            <person name="Damon W."/>
            <person name="Desjardin D."/>
            <person name="Finy P."/>
            <person name="Geml J."/>
            <person name="Haridas S."/>
            <person name="Hughes K."/>
            <person name="Justo A."/>
            <person name="Karasinski D."/>
            <person name="Kautmanova I."/>
            <person name="Kiss B."/>
            <person name="Kocsube S."/>
            <person name="Kotiranta H."/>
            <person name="LaButti K.M."/>
            <person name="Lechner B.E."/>
            <person name="Liimatainen K."/>
            <person name="Lipzen A."/>
            <person name="Lukacs Z."/>
            <person name="Mihaltcheva S."/>
            <person name="Morgado L.N."/>
            <person name="Niskanen T."/>
            <person name="Noordeloos M.E."/>
            <person name="Ohm R.A."/>
            <person name="Ortiz-Santana B."/>
            <person name="Ovrebo C."/>
            <person name="Racz N."/>
            <person name="Riley R."/>
            <person name="Savchenko A."/>
            <person name="Shiryaev A."/>
            <person name="Soop K."/>
            <person name="Spirin V."/>
            <person name="Szebenyi C."/>
            <person name="Tomsovsky M."/>
            <person name="Tulloss R.E."/>
            <person name="Uehling J."/>
            <person name="Grigoriev I.V."/>
            <person name="Vagvolgyi C."/>
            <person name="Papp T."/>
            <person name="Martin F.M."/>
            <person name="Miettinen O."/>
            <person name="Hibbett D.S."/>
            <person name="Nagy L.G."/>
        </authorList>
    </citation>
    <scope>NUCLEOTIDE SEQUENCE [LARGE SCALE GENOMIC DNA]</scope>
    <source>
        <strain evidence="2 3">FP101781</strain>
    </source>
</reference>
<accession>A0A4Y7TLE4</accession>
<dbReference type="GO" id="GO:0005524">
    <property type="term" value="F:ATP binding"/>
    <property type="evidence" value="ECO:0007669"/>
    <property type="project" value="InterPro"/>
</dbReference>
<evidence type="ECO:0000259" key="1">
    <source>
        <dbReference type="PROSITE" id="PS50011"/>
    </source>
</evidence>
<dbReference type="SUPFAM" id="SSF56112">
    <property type="entry name" value="Protein kinase-like (PK-like)"/>
    <property type="match status" value="1"/>
</dbReference>
<dbReference type="InterPro" id="IPR000719">
    <property type="entry name" value="Prot_kinase_dom"/>
</dbReference>
<name>A0A4Y7TLE4_COPMI</name>
<dbReference type="Gene3D" id="1.10.510.10">
    <property type="entry name" value="Transferase(Phosphotransferase) domain 1"/>
    <property type="match status" value="1"/>
</dbReference>
<dbReference type="InterPro" id="IPR051681">
    <property type="entry name" value="Ser/Thr_Kinases-Pseudokinases"/>
</dbReference>
<dbReference type="PIRSF" id="PIRSF000654">
    <property type="entry name" value="Integrin-linked_kinase"/>
    <property type="match status" value="1"/>
</dbReference>
<dbReference type="SMART" id="SM00220">
    <property type="entry name" value="S_TKc"/>
    <property type="match status" value="1"/>
</dbReference>
<dbReference type="PROSITE" id="PS50011">
    <property type="entry name" value="PROTEIN_KINASE_DOM"/>
    <property type="match status" value="1"/>
</dbReference>
<feature type="domain" description="Protein kinase" evidence="1">
    <location>
        <begin position="1"/>
        <end position="249"/>
    </location>
</feature>
<proteinExistence type="predicted"/>
<dbReference type="OrthoDB" id="122279at2759"/>
<evidence type="ECO:0000313" key="3">
    <source>
        <dbReference type="Proteomes" id="UP000298030"/>
    </source>
</evidence>
<dbReference type="GO" id="GO:0004674">
    <property type="term" value="F:protein serine/threonine kinase activity"/>
    <property type="evidence" value="ECO:0007669"/>
    <property type="project" value="TreeGrafter"/>
</dbReference>
<gene>
    <name evidence="2" type="ORF">FA13DRAFT_1625421</name>
</gene>
<dbReference type="InterPro" id="IPR011009">
    <property type="entry name" value="Kinase-like_dom_sf"/>
</dbReference>
<dbReference type="STRING" id="71717.A0A4Y7TLE4"/>
<sequence length="252" mass="28145">MSIREAIVWANCDHPGLLPFEGTLLADSDPERVYLVSPFLEFGTVVSYLVANPDVDRRLLVRDILRAVAYLHNNSIVHGDIKGDNVLADATGRAVLADLGLSRLSDVELLTWMSIHTSSPSLGTLPWLAPEILGQIRAQQPVCPSIASDVYALGCLIYEIFTGNAPFHEISRGYHYVSAHYRITTDVLHGRRPSKPTPNSPPYLHHGLSEDIWAVMEECWDRDVKARPSVQQLLKKLCFTNLADHRPILEDF</sequence>
<dbReference type="PANTHER" id="PTHR44329">
    <property type="entry name" value="SERINE/THREONINE-PROTEIN KINASE TNNI3K-RELATED"/>
    <property type="match status" value="1"/>
</dbReference>
<dbReference type="AlphaFoldDB" id="A0A4Y7TLE4"/>
<dbReference type="Pfam" id="PF00069">
    <property type="entry name" value="Pkinase"/>
    <property type="match status" value="1"/>
</dbReference>
<comment type="caution">
    <text evidence="2">The sequence shown here is derived from an EMBL/GenBank/DDBJ whole genome shotgun (WGS) entry which is preliminary data.</text>
</comment>
<dbReference type="EMBL" id="QPFP01000009">
    <property type="protein sequence ID" value="TEB34758.1"/>
    <property type="molecule type" value="Genomic_DNA"/>
</dbReference>